<dbReference type="AlphaFoldDB" id="A0A5E7EBU5"/>
<dbReference type="Proteomes" id="UP000381093">
    <property type="component" value="Unassembled WGS sequence"/>
</dbReference>
<dbReference type="RefSeq" id="WP_224794319.1">
    <property type="nucleotide sequence ID" value="NZ_CABVHW010000018.1"/>
</dbReference>
<protein>
    <recommendedName>
        <fullName evidence="4">Terminase</fullName>
    </recommendedName>
</protein>
<reference evidence="2 3" key="1">
    <citation type="submission" date="2019-09" db="EMBL/GenBank/DDBJ databases">
        <authorList>
            <person name="Chandra G."/>
            <person name="Truman W A."/>
        </authorList>
    </citation>
    <scope>NUCLEOTIDE SEQUENCE [LARGE SCALE GENOMIC DNA]</scope>
    <source>
        <strain evidence="2">PS710</strain>
    </source>
</reference>
<evidence type="ECO:0000256" key="1">
    <source>
        <dbReference type="SAM" id="MobiDB-lite"/>
    </source>
</evidence>
<proteinExistence type="predicted"/>
<organism evidence="2 3">
    <name type="scientific">Pseudomonas fluorescens</name>
    <dbReference type="NCBI Taxonomy" id="294"/>
    <lineage>
        <taxon>Bacteria</taxon>
        <taxon>Pseudomonadati</taxon>
        <taxon>Pseudomonadota</taxon>
        <taxon>Gammaproteobacteria</taxon>
        <taxon>Pseudomonadales</taxon>
        <taxon>Pseudomonadaceae</taxon>
        <taxon>Pseudomonas</taxon>
    </lineage>
</organism>
<accession>A0A5E7EBU5</accession>
<evidence type="ECO:0000313" key="3">
    <source>
        <dbReference type="Proteomes" id="UP000381093"/>
    </source>
</evidence>
<name>A0A5E7EBU5_PSEFL</name>
<dbReference type="EMBL" id="CABVHW010000018">
    <property type="protein sequence ID" value="VVO24178.1"/>
    <property type="molecule type" value="Genomic_DNA"/>
</dbReference>
<evidence type="ECO:0008006" key="4">
    <source>
        <dbReference type="Google" id="ProtNLM"/>
    </source>
</evidence>
<feature type="region of interest" description="Disordered" evidence="1">
    <location>
        <begin position="99"/>
        <end position="135"/>
    </location>
</feature>
<sequence length="135" mass="13834">MAGVKGKSGGARPNSGGARPGAGRKKKEDQESANASAVSVAFEAQPHGGALKREKAVPVPAPEMDMLSLLTKIALGQLDASPIQVRAAIAAVQYTHVKKADGGKKDEQQKAAEQAAGKFSRQAPPKLVAANGKQV</sequence>
<feature type="compositionally biased region" description="Basic and acidic residues" evidence="1">
    <location>
        <begin position="99"/>
        <end position="110"/>
    </location>
</feature>
<gene>
    <name evidence="2" type="ORF">PS710_04486</name>
</gene>
<feature type="region of interest" description="Disordered" evidence="1">
    <location>
        <begin position="1"/>
        <end position="57"/>
    </location>
</feature>
<evidence type="ECO:0000313" key="2">
    <source>
        <dbReference type="EMBL" id="VVO24178.1"/>
    </source>
</evidence>